<accession>A0AAN7R2U4</accession>
<comment type="caution">
    <text evidence="1">The sequence shown here is derived from an EMBL/GenBank/DDBJ whole genome shotgun (WGS) entry which is preliminary data.</text>
</comment>
<proteinExistence type="predicted"/>
<dbReference type="Proteomes" id="UP001346149">
    <property type="component" value="Unassembled WGS sequence"/>
</dbReference>
<evidence type="ECO:0000313" key="2">
    <source>
        <dbReference type="Proteomes" id="UP001346149"/>
    </source>
</evidence>
<organism evidence="1 2">
    <name type="scientific">Trapa natans</name>
    <name type="common">Water chestnut</name>
    <dbReference type="NCBI Taxonomy" id="22666"/>
    <lineage>
        <taxon>Eukaryota</taxon>
        <taxon>Viridiplantae</taxon>
        <taxon>Streptophyta</taxon>
        <taxon>Embryophyta</taxon>
        <taxon>Tracheophyta</taxon>
        <taxon>Spermatophyta</taxon>
        <taxon>Magnoliopsida</taxon>
        <taxon>eudicotyledons</taxon>
        <taxon>Gunneridae</taxon>
        <taxon>Pentapetalae</taxon>
        <taxon>rosids</taxon>
        <taxon>malvids</taxon>
        <taxon>Myrtales</taxon>
        <taxon>Lythraceae</taxon>
        <taxon>Trapa</taxon>
    </lineage>
</organism>
<dbReference type="AlphaFoldDB" id="A0AAN7R2U4"/>
<gene>
    <name evidence="1" type="ORF">SAY86_002814</name>
</gene>
<name>A0AAN7R2U4_TRANT</name>
<dbReference type="EMBL" id="JAXQNO010000013">
    <property type="protein sequence ID" value="KAK4786125.1"/>
    <property type="molecule type" value="Genomic_DNA"/>
</dbReference>
<keyword evidence="2" id="KW-1185">Reference proteome</keyword>
<protein>
    <submittedName>
        <fullName evidence="1">Uncharacterized protein</fullName>
    </submittedName>
</protein>
<reference evidence="1 2" key="1">
    <citation type="journal article" date="2023" name="Hortic Res">
        <title>Pangenome of water caltrop reveals structural variations and asymmetric subgenome divergence after allopolyploidization.</title>
        <authorList>
            <person name="Zhang X."/>
            <person name="Chen Y."/>
            <person name="Wang L."/>
            <person name="Yuan Y."/>
            <person name="Fang M."/>
            <person name="Shi L."/>
            <person name="Lu R."/>
            <person name="Comes H.P."/>
            <person name="Ma Y."/>
            <person name="Chen Y."/>
            <person name="Huang G."/>
            <person name="Zhou Y."/>
            <person name="Zheng Z."/>
            <person name="Qiu Y."/>
        </authorList>
    </citation>
    <scope>NUCLEOTIDE SEQUENCE [LARGE SCALE GENOMIC DNA]</scope>
    <source>
        <strain evidence="1">F231</strain>
    </source>
</reference>
<sequence length="75" mass="8523">MSKFVRPRHCSFSMPGIFSDRLFRSLVSSSSFDRDFTEVLPGSSLIRIPKRSTLAFQIPTGFLEGLSYVNHRVLV</sequence>
<evidence type="ECO:0000313" key="1">
    <source>
        <dbReference type="EMBL" id="KAK4786125.1"/>
    </source>
</evidence>